<proteinExistence type="predicted"/>
<comment type="caution">
    <text evidence="1">The sequence shown here is derived from an EMBL/GenBank/DDBJ whole genome shotgun (WGS) entry which is preliminary data.</text>
</comment>
<reference evidence="1" key="1">
    <citation type="submission" date="2022-08" db="EMBL/GenBank/DDBJ databases">
        <authorList>
            <consortium name="DOE Joint Genome Institute"/>
            <person name="Min B."/>
            <person name="Riley R."/>
            <person name="Sierra-Patev S."/>
            <person name="Naranjo-Ortiz M."/>
            <person name="Looney B."/>
            <person name="Konkel Z."/>
            <person name="Slot J.C."/>
            <person name="Sakamoto Y."/>
            <person name="Steenwyk J.L."/>
            <person name="Rokas A."/>
            <person name="Carro J."/>
            <person name="Camarero S."/>
            <person name="Ferreira P."/>
            <person name="Molpeceres G."/>
            <person name="Ruiz-Duenas F.J."/>
            <person name="Serrano A."/>
            <person name="Henrissat B."/>
            <person name="Drula E."/>
            <person name="Hughes K.W."/>
            <person name="Mata J.L."/>
            <person name="Ishikawa N.K."/>
            <person name="Vargas-Isla R."/>
            <person name="Ushijima S."/>
            <person name="Smith C.A."/>
            <person name="Ahrendt S."/>
            <person name="Andreopoulos W."/>
            <person name="He G."/>
            <person name="Labutti K."/>
            <person name="Lipzen A."/>
            <person name="Ng V."/>
            <person name="Sandor L."/>
            <person name="Barry K."/>
            <person name="Martinez A.T."/>
            <person name="Xiao Y."/>
            <person name="Gibbons J.G."/>
            <person name="Terashima K."/>
            <person name="Hibbett D.S."/>
            <person name="Grigoriev I.V."/>
        </authorList>
    </citation>
    <scope>NUCLEOTIDE SEQUENCE</scope>
    <source>
        <strain evidence="1">TFB7829</strain>
    </source>
</reference>
<dbReference type="Proteomes" id="UP001163850">
    <property type="component" value="Unassembled WGS sequence"/>
</dbReference>
<dbReference type="AlphaFoldDB" id="A0AA38Q4N4"/>
<evidence type="ECO:0000313" key="1">
    <source>
        <dbReference type="EMBL" id="KAJ3986821.1"/>
    </source>
</evidence>
<name>A0AA38Q4N4_9AGAR</name>
<gene>
    <name evidence="1" type="ORF">F5890DRAFT_936051</name>
</gene>
<evidence type="ECO:0000313" key="2">
    <source>
        <dbReference type="Proteomes" id="UP001163850"/>
    </source>
</evidence>
<protein>
    <submittedName>
        <fullName evidence="1">Uncharacterized protein</fullName>
    </submittedName>
</protein>
<accession>A0AA38Q4N4</accession>
<sequence length="125" mass="14009">MASQAALELATSLEEVPTLSRLTRMNYSDLRKWPTFLLEDASELNVAQRVWALERFRDGLSLAEFSWVDRTDTIEAIDAYLASCTIEEITGGLSSIIWPLTPATSCDTENLISDWLQIQSLPVLT</sequence>
<dbReference type="EMBL" id="MU801934">
    <property type="protein sequence ID" value="KAJ3986821.1"/>
    <property type="molecule type" value="Genomic_DNA"/>
</dbReference>
<organism evidence="1 2">
    <name type="scientific">Lentinula detonsa</name>
    <dbReference type="NCBI Taxonomy" id="2804962"/>
    <lineage>
        <taxon>Eukaryota</taxon>
        <taxon>Fungi</taxon>
        <taxon>Dikarya</taxon>
        <taxon>Basidiomycota</taxon>
        <taxon>Agaricomycotina</taxon>
        <taxon>Agaricomycetes</taxon>
        <taxon>Agaricomycetidae</taxon>
        <taxon>Agaricales</taxon>
        <taxon>Marasmiineae</taxon>
        <taxon>Omphalotaceae</taxon>
        <taxon>Lentinula</taxon>
    </lineage>
</organism>